<name>A0A6S7FXQ3_PARCT</name>
<dbReference type="OrthoDB" id="5952585at2759"/>
<dbReference type="AlphaFoldDB" id="A0A6S7FXQ3"/>
<sequence length="242" mass="28092">MAEKSEQKYFTSDEVLQNILADEADLSDNEDAQVITTNPAEAIDSAVRELWSLRNQTANFVAFEEESTRSLTSLFDKWEKHRVIQERILSSTIIAGSLIAEEVCEWLKIIRRRLSPRMKARNAWTVELTRYLSWSLFSLMKEVVLKSSTSFGIMLQQSEKEVVITFTNIGRVLRDFETFSRVARSEISSYYFSKTCRGKSKGKIAVLVTEEKPLQIKYIKRKSEIIFKCHYSFENEFGYVFS</sequence>
<evidence type="ECO:0000313" key="2">
    <source>
        <dbReference type="Proteomes" id="UP001152795"/>
    </source>
</evidence>
<organism evidence="1 2">
    <name type="scientific">Paramuricea clavata</name>
    <name type="common">Red gorgonian</name>
    <name type="synonym">Violescent sea-whip</name>
    <dbReference type="NCBI Taxonomy" id="317549"/>
    <lineage>
        <taxon>Eukaryota</taxon>
        <taxon>Metazoa</taxon>
        <taxon>Cnidaria</taxon>
        <taxon>Anthozoa</taxon>
        <taxon>Octocorallia</taxon>
        <taxon>Malacalcyonacea</taxon>
        <taxon>Plexauridae</taxon>
        <taxon>Paramuricea</taxon>
    </lineage>
</organism>
<gene>
    <name evidence="1" type="ORF">PACLA_8A087369</name>
</gene>
<accession>A0A6S7FXQ3</accession>
<evidence type="ECO:0000313" key="1">
    <source>
        <dbReference type="EMBL" id="CAB3981079.1"/>
    </source>
</evidence>
<comment type="caution">
    <text evidence="1">The sequence shown here is derived from an EMBL/GenBank/DDBJ whole genome shotgun (WGS) entry which is preliminary data.</text>
</comment>
<keyword evidence="2" id="KW-1185">Reference proteome</keyword>
<proteinExistence type="predicted"/>
<protein>
    <submittedName>
        <fullName evidence="1">Uncharacterized protein</fullName>
    </submittedName>
</protein>
<dbReference type="EMBL" id="CACRXK020000350">
    <property type="protein sequence ID" value="CAB3981079.1"/>
    <property type="molecule type" value="Genomic_DNA"/>
</dbReference>
<reference evidence="1" key="1">
    <citation type="submission" date="2020-04" db="EMBL/GenBank/DDBJ databases">
        <authorList>
            <person name="Alioto T."/>
            <person name="Alioto T."/>
            <person name="Gomez Garrido J."/>
        </authorList>
    </citation>
    <scope>NUCLEOTIDE SEQUENCE</scope>
    <source>
        <strain evidence="1">A484AB</strain>
    </source>
</reference>
<dbReference type="Proteomes" id="UP001152795">
    <property type="component" value="Unassembled WGS sequence"/>
</dbReference>